<evidence type="ECO:0000256" key="1">
    <source>
        <dbReference type="ARBA" id="ARBA00004496"/>
    </source>
</evidence>
<evidence type="ECO:0000256" key="2">
    <source>
        <dbReference type="ARBA" id="ARBA00008332"/>
    </source>
</evidence>
<evidence type="ECO:0000256" key="3">
    <source>
        <dbReference type="ARBA" id="ARBA00022490"/>
    </source>
</evidence>
<feature type="compositionally biased region" description="Low complexity" evidence="5">
    <location>
        <begin position="220"/>
        <end position="260"/>
    </location>
</feature>
<reference evidence="6" key="1">
    <citation type="submission" date="2020-11" db="EMBL/GenBank/DDBJ databases">
        <authorList>
            <person name="Whiteford S."/>
        </authorList>
    </citation>
    <scope>NUCLEOTIDE SEQUENCE</scope>
</reference>
<keyword evidence="3" id="KW-0963">Cytoplasm</keyword>
<evidence type="ECO:0000313" key="6">
    <source>
        <dbReference type="EMBL" id="CAG9129568.1"/>
    </source>
</evidence>
<name>A0A8S4FPZ2_PLUXY</name>
<keyword evidence="7" id="KW-1185">Reference proteome</keyword>
<feature type="compositionally biased region" description="Basic residues" evidence="5">
    <location>
        <begin position="301"/>
        <end position="317"/>
    </location>
</feature>
<evidence type="ECO:0000256" key="4">
    <source>
        <dbReference type="ARBA" id="ARBA00022553"/>
    </source>
</evidence>
<feature type="region of interest" description="Disordered" evidence="5">
    <location>
        <begin position="190"/>
        <end position="317"/>
    </location>
</feature>
<keyword evidence="4" id="KW-0597">Phosphoprotein</keyword>
<evidence type="ECO:0000313" key="7">
    <source>
        <dbReference type="Proteomes" id="UP000653454"/>
    </source>
</evidence>
<comment type="subcellular location">
    <subcellularLocation>
        <location evidence="1">Cytoplasm</location>
    </subcellularLocation>
</comment>
<evidence type="ECO:0000256" key="5">
    <source>
        <dbReference type="SAM" id="MobiDB-lite"/>
    </source>
</evidence>
<dbReference type="AlphaFoldDB" id="A0A8S4FPZ2"/>
<comment type="caution">
    <text evidence="6">The sequence shown here is derived from an EMBL/GenBank/DDBJ whole genome shotgun (WGS) entry which is preliminary data.</text>
</comment>
<dbReference type="Pfam" id="PF10248">
    <property type="entry name" value="Mlf1IP"/>
    <property type="match status" value="1"/>
</dbReference>
<dbReference type="EMBL" id="CAJHNJ030000038">
    <property type="protein sequence ID" value="CAG9129568.1"/>
    <property type="molecule type" value="Genomic_DNA"/>
</dbReference>
<proteinExistence type="inferred from homology"/>
<organism evidence="6 7">
    <name type="scientific">Plutella xylostella</name>
    <name type="common">Diamondback moth</name>
    <name type="synonym">Plutella maculipennis</name>
    <dbReference type="NCBI Taxonomy" id="51655"/>
    <lineage>
        <taxon>Eukaryota</taxon>
        <taxon>Metazoa</taxon>
        <taxon>Ecdysozoa</taxon>
        <taxon>Arthropoda</taxon>
        <taxon>Hexapoda</taxon>
        <taxon>Insecta</taxon>
        <taxon>Pterygota</taxon>
        <taxon>Neoptera</taxon>
        <taxon>Endopterygota</taxon>
        <taxon>Lepidoptera</taxon>
        <taxon>Glossata</taxon>
        <taxon>Ditrysia</taxon>
        <taxon>Yponomeutoidea</taxon>
        <taxon>Plutellidae</taxon>
        <taxon>Plutella</taxon>
    </lineage>
</organism>
<dbReference type="GO" id="GO:0005737">
    <property type="term" value="C:cytoplasm"/>
    <property type="evidence" value="ECO:0007669"/>
    <property type="project" value="UniProtKB-SubCell"/>
</dbReference>
<sequence>MSLFGSLMADVEDDPFFGSHMRHMRQMNNMMNSLFSDPFGMLGGMGMGMGGMGGGHLALTGHRHGGAMMPFMPQMPSLNRLFSADLEGGMSAGSSFSSSTVVMSNGPNGKPQVYSSTSSTKIGPGGVKETRATLQDSRTGTKKMSIGHHIGERAHVIEREQNVYSGDQEERQEFINLDEDEAEDFDREFQERAGPYTMSARRRALSPAPRLALPAPPAEPTTLRVSESSRRPTSVSSAQSRSIDNRPSSVSSAESRSVSSESRRPDYRPSSRKPIRAIASPLIMPTTSASVREVYGSSIPQRHRHKHGRPHRHSPTE</sequence>
<accession>A0A8S4FPZ2</accession>
<feature type="region of interest" description="Disordered" evidence="5">
    <location>
        <begin position="102"/>
        <end position="146"/>
    </location>
</feature>
<dbReference type="PANTHER" id="PTHR13105">
    <property type="entry name" value="MYELOID LEUKEMIA FACTOR"/>
    <property type="match status" value="1"/>
</dbReference>
<dbReference type="Proteomes" id="UP000653454">
    <property type="component" value="Unassembled WGS sequence"/>
</dbReference>
<protein>
    <submittedName>
        <fullName evidence="6">(diamondback moth) hypothetical protein</fullName>
    </submittedName>
</protein>
<gene>
    <name evidence="6" type="ORF">PLXY2_LOCUS9578</name>
</gene>
<comment type="similarity">
    <text evidence="2">Belongs to the MLF family.</text>
</comment>
<dbReference type="InterPro" id="IPR019376">
    <property type="entry name" value="Myeloid_leukemia_factor"/>
</dbReference>